<dbReference type="AlphaFoldDB" id="A0A1X7TEA7"/>
<evidence type="ECO:0000313" key="1">
    <source>
        <dbReference type="EnsemblMetazoa" id="Aqu2.1.12701_001"/>
    </source>
</evidence>
<accession>A0A1X7TEA7</accession>
<organism evidence="1">
    <name type="scientific">Amphimedon queenslandica</name>
    <name type="common">Sponge</name>
    <dbReference type="NCBI Taxonomy" id="400682"/>
    <lineage>
        <taxon>Eukaryota</taxon>
        <taxon>Metazoa</taxon>
        <taxon>Porifera</taxon>
        <taxon>Demospongiae</taxon>
        <taxon>Heteroscleromorpha</taxon>
        <taxon>Haplosclerida</taxon>
        <taxon>Niphatidae</taxon>
        <taxon>Amphimedon</taxon>
    </lineage>
</organism>
<reference evidence="1" key="1">
    <citation type="submission" date="2017-05" db="UniProtKB">
        <authorList>
            <consortium name="EnsemblMetazoa"/>
        </authorList>
    </citation>
    <scope>IDENTIFICATION</scope>
</reference>
<sequence>MSEEQCTLLYVAGYVIRKVKGLIVQTKKANLADHMKLFLEDLIKDVETELDTTCLTTGLAEGEKGKVWFTLINRGGLTKCNNDFYEHLKTVDMAIKSHILLPSTVSVPLREKSSILSEREH</sequence>
<protein>
    <submittedName>
        <fullName evidence="1">Uncharacterized protein</fullName>
    </submittedName>
</protein>
<name>A0A1X7TEA7_AMPQE</name>
<dbReference type="EnsemblMetazoa" id="Aqu2.1.12701_001">
    <property type="protein sequence ID" value="Aqu2.1.12701_001"/>
    <property type="gene ID" value="Aqu2.1.12701"/>
</dbReference>
<proteinExistence type="predicted"/>
<dbReference type="InParanoid" id="A0A1X7TEA7"/>